<dbReference type="GO" id="GO:0004252">
    <property type="term" value="F:serine-type endopeptidase activity"/>
    <property type="evidence" value="ECO:0007669"/>
    <property type="project" value="UniProtKB-UniRule"/>
</dbReference>
<protein>
    <submittedName>
        <fullName evidence="13">Peptidase S8</fullName>
    </submittedName>
</protein>
<feature type="domain" description="Peptidase C-terminal archaeal/bacterial" evidence="12">
    <location>
        <begin position="503"/>
        <end position="559"/>
    </location>
</feature>
<name>A0A2G9C8B7_9BURK</name>
<evidence type="ECO:0000256" key="10">
    <source>
        <dbReference type="SAM" id="MobiDB-lite"/>
    </source>
</evidence>
<evidence type="ECO:0000256" key="4">
    <source>
        <dbReference type="ARBA" id="ARBA00022670"/>
    </source>
</evidence>
<dbReference type="GO" id="GO:0006508">
    <property type="term" value="P:proteolysis"/>
    <property type="evidence" value="ECO:0007669"/>
    <property type="project" value="UniProtKB-KW"/>
</dbReference>
<dbReference type="InterPro" id="IPR015500">
    <property type="entry name" value="Peptidase_S8_subtilisin-rel"/>
</dbReference>
<feature type="region of interest" description="Disordered" evidence="10">
    <location>
        <begin position="192"/>
        <end position="225"/>
    </location>
</feature>
<dbReference type="Pfam" id="PF04151">
    <property type="entry name" value="PPC"/>
    <property type="match status" value="1"/>
</dbReference>
<evidence type="ECO:0000256" key="7">
    <source>
        <dbReference type="ARBA" id="ARBA00022825"/>
    </source>
</evidence>
<sequence length="585" mass="59618">MGAAQAGVSSVDVDKAPRELSSQTDRLIVKYKDGSTVVQGRLGAAIQAQPLASDAIGARTERLQQLAAPLGTRLSLVRQMGTGAHVFRLDRRMSLEQLRELGERIKAQDANVEYVEPDRKMYPMFTPNDTSYNSQWDLFDSVGGIRAPAAWDQATGTGVVVAVIDTGYRPHADLSGQIVAGYDMIADTAVSVDGNGRDNDPSDPGDYSAANECQAGDPASSSSWHGTHVAGTIAAKTNNALGVAGIAFNAKVQPIRVLGKCGGYTSDIADGITWASGGSVSGLPANSTPAKVLNLSLGGGGACGTTTQTAINGARSRGASVIVAAGNENQNASNSSPANCSGVVTVAATDRYGARAYYSNYGSIVALAAPGGDVRSSASNGILSTLNAGTTTPGADNYAYYQGTSMATPHVAGVAALMYSAKPTATPDEITAALKSSARAFPGVCNQCGTGLLDANAAVTAIKGGGGGGGTVAEVEPNNSRTAPQTISAPATVTGSLSTSDTNDYFKITLPAGKTLSATLTPASGKDFDLYLQNSSGTQLRASENGAGAVDSFTYTNSGSSSITVYVRVLYYSGTSGTYSLGLSW</sequence>
<dbReference type="SUPFAM" id="SSF89260">
    <property type="entry name" value="Collagen-binding domain"/>
    <property type="match status" value="1"/>
</dbReference>
<evidence type="ECO:0000256" key="6">
    <source>
        <dbReference type="ARBA" id="ARBA00022801"/>
    </source>
</evidence>
<proteinExistence type="inferred from homology"/>
<dbReference type="PANTHER" id="PTHR43806">
    <property type="entry name" value="PEPTIDASE S8"/>
    <property type="match status" value="1"/>
</dbReference>
<dbReference type="PROSITE" id="PS00138">
    <property type="entry name" value="SUBTILASE_SER"/>
    <property type="match status" value="1"/>
</dbReference>
<dbReference type="Gene3D" id="3.40.50.200">
    <property type="entry name" value="Peptidase S8/S53 domain"/>
    <property type="match status" value="1"/>
</dbReference>
<keyword evidence="3" id="KW-0964">Secreted</keyword>
<evidence type="ECO:0000256" key="3">
    <source>
        <dbReference type="ARBA" id="ARBA00022525"/>
    </source>
</evidence>
<feature type="active site" description="Charge relay system" evidence="9">
    <location>
        <position position="225"/>
    </location>
</feature>
<dbReference type="Gene3D" id="2.60.120.380">
    <property type="match status" value="1"/>
</dbReference>
<organism evidence="13 14">
    <name type="scientific">Roseateles chitinivorans</name>
    <dbReference type="NCBI Taxonomy" id="2917965"/>
    <lineage>
        <taxon>Bacteria</taxon>
        <taxon>Pseudomonadati</taxon>
        <taxon>Pseudomonadota</taxon>
        <taxon>Betaproteobacteria</taxon>
        <taxon>Burkholderiales</taxon>
        <taxon>Sphaerotilaceae</taxon>
        <taxon>Roseateles</taxon>
    </lineage>
</organism>
<evidence type="ECO:0000313" key="14">
    <source>
        <dbReference type="Proteomes" id="UP000231501"/>
    </source>
</evidence>
<dbReference type="InterPro" id="IPR050131">
    <property type="entry name" value="Peptidase_S8_subtilisin-like"/>
</dbReference>
<dbReference type="PANTHER" id="PTHR43806:SF11">
    <property type="entry name" value="CEREVISIN-RELATED"/>
    <property type="match status" value="1"/>
</dbReference>
<dbReference type="InterPro" id="IPR023828">
    <property type="entry name" value="Peptidase_S8_Ser-AS"/>
</dbReference>
<dbReference type="Proteomes" id="UP000231501">
    <property type="component" value="Unassembled WGS sequence"/>
</dbReference>
<dbReference type="InterPro" id="IPR000209">
    <property type="entry name" value="Peptidase_S8/S53_dom"/>
</dbReference>
<dbReference type="PROSITE" id="PS00137">
    <property type="entry name" value="SUBTILASE_HIS"/>
    <property type="match status" value="1"/>
</dbReference>
<dbReference type="OrthoDB" id="9790784at2"/>
<evidence type="ECO:0000313" key="13">
    <source>
        <dbReference type="EMBL" id="PIM52637.1"/>
    </source>
</evidence>
<dbReference type="EMBL" id="PEOG01000034">
    <property type="protein sequence ID" value="PIM52637.1"/>
    <property type="molecule type" value="Genomic_DNA"/>
</dbReference>
<keyword evidence="4 9" id="KW-0645">Protease</keyword>
<keyword evidence="6 9" id="KW-0378">Hydrolase</keyword>
<dbReference type="InterPro" id="IPR034176">
    <property type="entry name" value="Peptidases_S8_13"/>
</dbReference>
<gene>
    <name evidence="13" type="ORF">CS062_13765</name>
</gene>
<keyword evidence="5" id="KW-0732">Signal</keyword>
<comment type="similarity">
    <text evidence="2 9">Belongs to the peptidase S8 family.</text>
</comment>
<comment type="caution">
    <text evidence="13">The sequence shown here is derived from an EMBL/GenBank/DDBJ whole genome shotgun (WGS) entry which is preliminary data.</text>
</comment>
<dbReference type="InterPro" id="IPR022398">
    <property type="entry name" value="Peptidase_S8_His-AS"/>
</dbReference>
<evidence type="ECO:0000259" key="11">
    <source>
        <dbReference type="Pfam" id="PF00082"/>
    </source>
</evidence>
<dbReference type="PROSITE" id="PS51892">
    <property type="entry name" value="SUBTILASE"/>
    <property type="match status" value="1"/>
</dbReference>
<keyword evidence="8" id="KW-0865">Zymogen</keyword>
<evidence type="ECO:0000259" key="12">
    <source>
        <dbReference type="Pfam" id="PF04151"/>
    </source>
</evidence>
<evidence type="ECO:0000256" key="9">
    <source>
        <dbReference type="PROSITE-ProRule" id="PRU01240"/>
    </source>
</evidence>
<dbReference type="InterPro" id="IPR036852">
    <property type="entry name" value="Peptidase_S8/S53_dom_sf"/>
</dbReference>
<dbReference type="PRINTS" id="PR00723">
    <property type="entry name" value="SUBTILISIN"/>
</dbReference>
<dbReference type="CDD" id="cd07496">
    <property type="entry name" value="Peptidases_S8_13"/>
    <property type="match status" value="1"/>
</dbReference>
<evidence type="ECO:0000256" key="5">
    <source>
        <dbReference type="ARBA" id="ARBA00022729"/>
    </source>
</evidence>
<comment type="subcellular location">
    <subcellularLocation>
        <location evidence="1">Secreted</location>
    </subcellularLocation>
</comment>
<evidence type="ECO:0000256" key="8">
    <source>
        <dbReference type="ARBA" id="ARBA00023145"/>
    </source>
</evidence>
<evidence type="ECO:0000256" key="1">
    <source>
        <dbReference type="ARBA" id="ARBA00004613"/>
    </source>
</evidence>
<dbReference type="AlphaFoldDB" id="A0A2G9C8B7"/>
<keyword evidence="14" id="KW-1185">Reference proteome</keyword>
<dbReference type="GO" id="GO:0005576">
    <property type="term" value="C:extracellular region"/>
    <property type="evidence" value="ECO:0007669"/>
    <property type="project" value="UniProtKB-SubCell"/>
</dbReference>
<feature type="active site" description="Charge relay system" evidence="9">
    <location>
        <position position="405"/>
    </location>
</feature>
<accession>A0A2G9C8B7</accession>
<reference evidence="13 14" key="1">
    <citation type="submission" date="2017-11" db="EMBL/GenBank/DDBJ databases">
        <title>Draft genome sequence of Mitsuaria sp. HWN-4.</title>
        <authorList>
            <person name="Gundlapally S.R."/>
        </authorList>
    </citation>
    <scope>NUCLEOTIDE SEQUENCE [LARGE SCALE GENOMIC DNA]</scope>
    <source>
        <strain evidence="13 14">HWN-4</strain>
    </source>
</reference>
<dbReference type="InterPro" id="IPR007280">
    <property type="entry name" value="Peptidase_C_arc/bac"/>
</dbReference>
<evidence type="ECO:0000256" key="2">
    <source>
        <dbReference type="ARBA" id="ARBA00011073"/>
    </source>
</evidence>
<dbReference type="FunFam" id="3.40.50.200:FF:000022">
    <property type="entry name" value="Extracellular protease"/>
    <property type="match status" value="1"/>
</dbReference>
<feature type="active site" description="Charge relay system" evidence="9">
    <location>
        <position position="165"/>
    </location>
</feature>
<dbReference type="Pfam" id="PF00082">
    <property type="entry name" value="Peptidase_S8"/>
    <property type="match status" value="1"/>
</dbReference>
<feature type="domain" description="Peptidase S8/S53" evidence="11">
    <location>
        <begin position="156"/>
        <end position="451"/>
    </location>
</feature>
<dbReference type="SUPFAM" id="SSF52743">
    <property type="entry name" value="Subtilisin-like"/>
    <property type="match status" value="1"/>
</dbReference>
<keyword evidence="7 9" id="KW-0720">Serine protease</keyword>